<feature type="domain" description="RNA-binding protein AU-1/Ribonuclease E/G" evidence="8">
    <location>
        <begin position="165"/>
        <end position="275"/>
    </location>
</feature>
<dbReference type="RefSeq" id="WP_379881967.1">
    <property type="nucleotide sequence ID" value="NZ_JBHPON010000002.1"/>
</dbReference>
<keyword evidence="6" id="KW-0460">Magnesium</keyword>
<keyword evidence="2" id="KW-0540">Nuclease</keyword>
<organism evidence="9 10">
    <name type="scientific">Hyphococcus aureus</name>
    <dbReference type="NCBI Taxonomy" id="2666033"/>
    <lineage>
        <taxon>Bacteria</taxon>
        <taxon>Pseudomonadati</taxon>
        <taxon>Pseudomonadota</taxon>
        <taxon>Alphaproteobacteria</taxon>
        <taxon>Parvularculales</taxon>
        <taxon>Parvularculaceae</taxon>
        <taxon>Hyphococcus</taxon>
    </lineage>
</organism>
<keyword evidence="10" id="KW-1185">Reference proteome</keyword>
<dbReference type="InterPro" id="IPR019307">
    <property type="entry name" value="RNA-bd_AU-1/RNase_E/G"/>
</dbReference>
<keyword evidence="3" id="KW-0479">Metal-binding</keyword>
<dbReference type="EMBL" id="JBHPON010000002">
    <property type="protein sequence ID" value="MFC6036787.1"/>
    <property type="molecule type" value="Genomic_DNA"/>
</dbReference>
<evidence type="ECO:0000256" key="7">
    <source>
        <dbReference type="ARBA" id="ARBA00022884"/>
    </source>
</evidence>
<gene>
    <name evidence="9" type="ORF">ACFMB1_14610</name>
</gene>
<evidence type="ECO:0000256" key="2">
    <source>
        <dbReference type="ARBA" id="ARBA00022722"/>
    </source>
</evidence>
<evidence type="ECO:0000313" key="10">
    <source>
        <dbReference type="Proteomes" id="UP001596116"/>
    </source>
</evidence>
<dbReference type="InterPro" id="IPR004659">
    <property type="entry name" value="RNase_E/G"/>
</dbReference>
<dbReference type="InterPro" id="IPR012340">
    <property type="entry name" value="NA-bd_OB-fold"/>
</dbReference>
<dbReference type="PANTHER" id="PTHR30001">
    <property type="entry name" value="RIBONUCLEASE"/>
    <property type="match status" value="1"/>
</dbReference>
<evidence type="ECO:0000256" key="4">
    <source>
        <dbReference type="ARBA" id="ARBA00022759"/>
    </source>
</evidence>
<dbReference type="PANTHER" id="PTHR30001:SF1">
    <property type="entry name" value="RIBONUCLEASE E_G-LIKE PROTEIN, CHLOROPLASTIC"/>
    <property type="match status" value="1"/>
</dbReference>
<comment type="caution">
    <text evidence="9">The sequence shown here is derived from an EMBL/GenBank/DDBJ whole genome shotgun (WGS) entry which is preliminary data.</text>
</comment>
<name>A0ABW1L2W7_9PROT</name>
<comment type="cofactor">
    <cofactor evidence="1">
        <name>Mg(2+)</name>
        <dbReference type="ChEBI" id="CHEBI:18420"/>
    </cofactor>
</comment>
<evidence type="ECO:0000259" key="8">
    <source>
        <dbReference type="Pfam" id="PF10150"/>
    </source>
</evidence>
<dbReference type="Pfam" id="PF10150">
    <property type="entry name" value="RNase_E_G"/>
    <property type="match status" value="1"/>
</dbReference>
<sequence>MAQLVKHLVIECGVAQTRAALLMNGQVWKFWFGPARGDEMSDTFPRAGRRFAGRIKKTDKALAAAFVDLGDGRDAFLPLKKSNESHCIDGALIEVEIKAPPRQSKGAALRFIGPLTEGAPGRLAPLTDAALEAVQSMGEGADEILVDDGPALRMLHMAGFENASHESHPVSLFEQYGADQEFDAAFERVVPLTGGGCLMIDEAQALTAIDVDTGGLTASSPARLREKIAFAAAEEAMRQISMRNIGGHIVIDFPDIPGEAGRKRFQAHLRKVMASLDGAGAASFSRSGLYSFTAPHHALSLLDRFTQEDAAAPVPGRRFTIEAASKMALAALERRLRSEPAVRFRLCAGAAIVEYLGENENWRGRLTQCYGPRFDIVTEDKSGDRNFDVTEQ</sequence>
<dbReference type="Gene3D" id="2.40.50.140">
    <property type="entry name" value="Nucleic acid-binding proteins"/>
    <property type="match status" value="1"/>
</dbReference>
<evidence type="ECO:0000313" key="9">
    <source>
        <dbReference type="EMBL" id="MFC6036787.1"/>
    </source>
</evidence>
<reference evidence="9 10" key="1">
    <citation type="submission" date="2024-09" db="EMBL/GenBank/DDBJ databases">
        <authorList>
            <person name="Zhang Z.-H."/>
        </authorList>
    </citation>
    <scope>NUCLEOTIDE SEQUENCE [LARGE SCALE GENOMIC DNA]</scope>
    <source>
        <strain evidence="9 10">HHTR114</strain>
    </source>
</reference>
<protein>
    <submittedName>
        <fullName evidence="9">Ribonuclease E/G</fullName>
    </submittedName>
</protein>
<evidence type="ECO:0000256" key="5">
    <source>
        <dbReference type="ARBA" id="ARBA00022801"/>
    </source>
</evidence>
<evidence type="ECO:0000256" key="1">
    <source>
        <dbReference type="ARBA" id="ARBA00001946"/>
    </source>
</evidence>
<proteinExistence type="predicted"/>
<keyword evidence="7" id="KW-0694">RNA-binding</keyword>
<accession>A0ABW1L2W7</accession>
<evidence type="ECO:0000256" key="3">
    <source>
        <dbReference type="ARBA" id="ARBA00022723"/>
    </source>
</evidence>
<dbReference type="Proteomes" id="UP001596116">
    <property type="component" value="Unassembled WGS sequence"/>
</dbReference>
<evidence type="ECO:0000256" key="6">
    <source>
        <dbReference type="ARBA" id="ARBA00022842"/>
    </source>
</evidence>
<keyword evidence="5" id="KW-0378">Hydrolase</keyword>
<keyword evidence="4" id="KW-0255">Endonuclease</keyword>